<feature type="transmembrane region" description="Helical" evidence="6">
    <location>
        <begin position="333"/>
        <end position="366"/>
    </location>
</feature>
<feature type="transmembrane region" description="Helical" evidence="6">
    <location>
        <begin position="230"/>
        <end position="252"/>
    </location>
</feature>
<feature type="domain" description="EamA" evidence="7">
    <location>
        <begin position="230"/>
        <end position="367"/>
    </location>
</feature>
<evidence type="ECO:0000256" key="5">
    <source>
        <dbReference type="ARBA" id="ARBA00023136"/>
    </source>
</evidence>
<evidence type="ECO:0000256" key="3">
    <source>
        <dbReference type="ARBA" id="ARBA00022692"/>
    </source>
</evidence>
<accession>A0ABD0UC82</accession>
<dbReference type="PANTHER" id="PTHR31218">
    <property type="entry name" value="WAT1-RELATED PROTEIN"/>
    <property type="match status" value="1"/>
</dbReference>
<evidence type="ECO:0000256" key="1">
    <source>
        <dbReference type="ARBA" id="ARBA00004141"/>
    </source>
</evidence>
<dbReference type="Pfam" id="PF00892">
    <property type="entry name" value="EamA"/>
    <property type="match status" value="2"/>
</dbReference>
<evidence type="ECO:0000313" key="9">
    <source>
        <dbReference type="Proteomes" id="UP001552299"/>
    </source>
</evidence>
<dbReference type="Proteomes" id="UP001552299">
    <property type="component" value="Unassembled WGS sequence"/>
</dbReference>
<dbReference type="InterPro" id="IPR000620">
    <property type="entry name" value="EamA_dom"/>
</dbReference>
<keyword evidence="3 6" id="KW-0812">Transmembrane</keyword>
<feature type="transmembrane region" description="Helical" evidence="6">
    <location>
        <begin position="140"/>
        <end position="159"/>
    </location>
</feature>
<name>A0ABD0UC82_DENTH</name>
<evidence type="ECO:0000256" key="2">
    <source>
        <dbReference type="ARBA" id="ARBA00007635"/>
    </source>
</evidence>
<feature type="transmembrane region" description="Helical" evidence="6">
    <location>
        <begin position="110"/>
        <end position="133"/>
    </location>
</feature>
<dbReference type="SUPFAM" id="SSF103481">
    <property type="entry name" value="Multidrug resistance efflux transporter EmrE"/>
    <property type="match status" value="2"/>
</dbReference>
<feature type="transmembrane region" description="Helical" evidence="6">
    <location>
        <begin position="294"/>
        <end position="313"/>
    </location>
</feature>
<evidence type="ECO:0000313" key="8">
    <source>
        <dbReference type="EMBL" id="KAL0907917.1"/>
    </source>
</evidence>
<reference evidence="8 9" key="1">
    <citation type="journal article" date="2024" name="Plant Biotechnol. J.">
        <title>Dendrobium thyrsiflorum genome and its molecular insights into genes involved in important horticultural traits.</title>
        <authorList>
            <person name="Chen B."/>
            <person name="Wang J.Y."/>
            <person name="Zheng P.J."/>
            <person name="Li K.L."/>
            <person name="Liang Y.M."/>
            <person name="Chen X.F."/>
            <person name="Zhang C."/>
            <person name="Zhao X."/>
            <person name="He X."/>
            <person name="Zhang G.Q."/>
            <person name="Liu Z.J."/>
            <person name="Xu Q."/>
        </authorList>
    </citation>
    <scope>NUCLEOTIDE SEQUENCE [LARGE SCALE GENOMIC DNA]</scope>
    <source>
        <strain evidence="8">GZMU011</strain>
    </source>
</reference>
<gene>
    <name evidence="8" type="ORF">M5K25_022372</name>
</gene>
<comment type="subcellular location">
    <subcellularLocation>
        <location evidence="1">Membrane</location>
        <topology evidence="1">Multi-pass membrane protein</topology>
    </subcellularLocation>
</comment>
<feature type="transmembrane region" description="Helical" evidence="6">
    <location>
        <begin position="46"/>
        <end position="67"/>
    </location>
</feature>
<proteinExistence type="inferred from homology"/>
<feature type="transmembrane region" description="Helical" evidence="6">
    <location>
        <begin position="264"/>
        <end position="282"/>
    </location>
</feature>
<comment type="similarity">
    <text evidence="2">Belongs to the drug/metabolite transporter (DMT) superfamily. Plant drug/metabolite exporter (P-DME) (TC 2.A.7.4) family.</text>
</comment>
<feature type="transmembrane region" description="Helical" evidence="6">
    <location>
        <begin position="171"/>
        <end position="191"/>
    </location>
</feature>
<keyword evidence="4 6" id="KW-1133">Transmembrane helix</keyword>
<sequence>MVLVKPVSGGRGIAWKAHLAMVLVQVINGGYVVITKVALNGRMNQIIFCAFRNLLGLFIVAPLAFVVDRFISLHPKWYLFTAISLVRIEKGDKDMKHEYLGTRPPLTGRLLLSFLLLGLTGIFGNQLLFLLGLGYTNPTYAAAMQPAIPVFALILGSIMGVERVNFLRKEGWIKVIGTSVCISGAAVMLTYRGPALFGNGLDHAMLNEMIMGSQLEHAKQLGSNLQNFQLGTLCLIANCISMAAFLVLQAPVLVQYPATLSLTAYTYLFGTLLVVLVGLCTCRDYADWVLTKSEIVAIIYSGFLSSAVNYGLITWSNKIIGPALVALYNPLQTFMSAFLSAIFIGNSIFLGSVFGGVLIICGVYLVTWARYAENKDTRANCCQDLLSEPLLQEDDGSSLPRQITGGSLKECEESIA</sequence>
<feature type="domain" description="EamA" evidence="7">
    <location>
        <begin position="104"/>
        <end position="189"/>
    </location>
</feature>
<evidence type="ECO:0000256" key="4">
    <source>
        <dbReference type="ARBA" id="ARBA00022989"/>
    </source>
</evidence>
<dbReference type="EMBL" id="JANQDX010000017">
    <property type="protein sequence ID" value="KAL0907917.1"/>
    <property type="molecule type" value="Genomic_DNA"/>
</dbReference>
<evidence type="ECO:0000256" key="6">
    <source>
        <dbReference type="SAM" id="Phobius"/>
    </source>
</evidence>
<dbReference type="InterPro" id="IPR037185">
    <property type="entry name" value="EmrE-like"/>
</dbReference>
<organism evidence="8 9">
    <name type="scientific">Dendrobium thyrsiflorum</name>
    <name type="common">Pinecone-like raceme dendrobium</name>
    <name type="synonym">Orchid</name>
    <dbReference type="NCBI Taxonomy" id="117978"/>
    <lineage>
        <taxon>Eukaryota</taxon>
        <taxon>Viridiplantae</taxon>
        <taxon>Streptophyta</taxon>
        <taxon>Embryophyta</taxon>
        <taxon>Tracheophyta</taxon>
        <taxon>Spermatophyta</taxon>
        <taxon>Magnoliopsida</taxon>
        <taxon>Liliopsida</taxon>
        <taxon>Asparagales</taxon>
        <taxon>Orchidaceae</taxon>
        <taxon>Epidendroideae</taxon>
        <taxon>Malaxideae</taxon>
        <taxon>Dendrobiinae</taxon>
        <taxon>Dendrobium</taxon>
    </lineage>
</organism>
<dbReference type="AlphaFoldDB" id="A0ABD0UC82"/>
<keyword evidence="9" id="KW-1185">Reference proteome</keyword>
<feature type="transmembrane region" description="Helical" evidence="6">
    <location>
        <begin position="12"/>
        <end position="34"/>
    </location>
</feature>
<protein>
    <recommendedName>
        <fullName evidence="7">EamA domain-containing protein</fullName>
    </recommendedName>
</protein>
<dbReference type="GO" id="GO:0016020">
    <property type="term" value="C:membrane"/>
    <property type="evidence" value="ECO:0007669"/>
    <property type="project" value="UniProtKB-SubCell"/>
</dbReference>
<evidence type="ECO:0000259" key="7">
    <source>
        <dbReference type="Pfam" id="PF00892"/>
    </source>
</evidence>
<dbReference type="InterPro" id="IPR030184">
    <property type="entry name" value="WAT1-related"/>
</dbReference>
<comment type="caution">
    <text evidence="8">The sequence shown here is derived from an EMBL/GenBank/DDBJ whole genome shotgun (WGS) entry which is preliminary data.</text>
</comment>
<keyword evidence="5 6" id="KW-0472">Membrane</keyword>